<evidence type="ECO:0000313" key="1">
    <source>
        <dbReference type="EMBL" id="KAF9443857.1"/>
    </source>
</evidence>
<accession>A0A9P6BY59</accession>
<gene>
    <name evidence="1" type="ORF">P691DRAFT_377528</name>
</gene>
<reference evidence="1" key="1">
    <citation type="submission" date="2020-11" db="EMBL/GenBank/DDBJ databases">
        <authorList>
            <consortium name="DOE Joint Genome Institute"/>
            <person name="Ahrendt S."/>
            <person name="Riley R."/>
            <person name="Andreopoulos W."/>
            <person name="Labutti K."/>
            <person name="Pangilinan J."/>
            <person name="Ruiz-Duenas F.J."/>
            <person name="Barrasa J.M."/>
            <person name="Sanchez-Garcia M."/>
            <person name="Camarero S."/>
            <person name="Miyauchi S."/>
            <person name="Serrano A."/>
            <person name="Linde D."/>
            <person name="Babiker R."/>
            <person name="Drula E."/>
            <person name="Ayuso-Fernandez I."/>
            <person name="Pacheco R."/>
            <person name="Padilla G."/>
            <person name="Ferreira P."/>
            <person name="Barriuso J."/>
            <person name="Kellner H."/>
            <person name="Castanera R."/>
            <person name="Alfaro M."/>
            <person name="Ramirez L."/>
            <person name="Pisabarro A.G."/>
            <person name="Kuo A."/>
            <person name="Tritt A."/>
            <person name="Lipzen A."/>
            <person name="He G."/>
            <person name="Yan M."/>
            <person name="Ng V."/>
            <person name="Cullen D."/>
            <person name="Martin F."/>
            <person name="Rosso M.-N."/>
            <person name="Henrissat B."/>
            <person name="Hibbett D."/>
            <person name="Martinez A.T."/>
            <person name="Grigoriev I.V."/>
        </authorList>
    </citation>
    <scope>NUCLEOTIDE SEQUENCE</scope>
    <source>
        <strain evidence="1">MF-IS2</strain>
    </source>
</reference>
<protein>
    <submittedName>
        <fullName evidence="1">Uncharacterized protein</fullName>
    </submittedName>
</protein>
<comment type="caution">
    <text evidence="1">The sequence shown here is derived from an EMBL/GenBank/DDBJ whole genome shotgun (WGS) entry which is preliminary data.</text>
</comment>
<keyword evidence="2" id="KW-1185">Reference proteome</keyword>
<organism evidence="1 2">
    <name type="scientific">Macrolepiota fuliginosa MF-IS2</name>
    <dbReference type="NCBI Taxonomy" id="1400762"/>
    <lineage>
        <taxon>Eukaryota</taxon>
        <taxon>Fungi</taxon>
        <taxon>Dikarya</taxon>
        <taxon>Basidiomycota</taxon>
        <taxon>Agaricomycotina</taxon>
        <taxon>Agaricomycetes</taxon>
        <taxon>Agaricomycetidae</taxon>
        <taxon>Agaricales</taxon>
        <taxon>Agaricineae</taxon>
        <taxon>Agaricaceae</taxon>
        <taxon>Macrolepiota</taxon>
    </lineage>
</organism>
<proteinExistence type="predicted"/>
<dbReference type="EMBL" id="MU151427">
    <property type="protein sequence ID" value="KAF9443857.1"/>
    <property type="molecule type" value="Genomic_DNA"/>
</dbReference>
<sequence length="159" mass="17668">MGRKMAGGTEFEKENLNLTLRDQAGGGWGNLVSRGSLDYYLLMVKEQGEECVIYRVCQGIHSSDFEGINPHQVITRYNAQNLLSRICSGETQPCYVQSYNQGNIGRILQTESQNLSIVARRISNVLKANLYPWDASQAPSGGHPPYNILLVGAHRPDKN</sequence>
<evidence type="ECO:0000313" key="2">
    <source>
        <dbReference type="Proteomes" id="UP000807342"/>
    </source>
</evidence>
<dbReference type="AlphaFoldDB" id="A0A9P6BY59"/>
<name>A0A9P6BY59_9AGAR</name>
<dbReference type="Proteomes" id="UP000807342">
    <property type="component" value="Unassembled WGS sequence"/>
</dbReference>